<evidence type="ECO:0000313" key="1">
    <source>
        <dbReference type="EMBL" id="KAH7661618.1"/>
    </source>
</evidence>
<organism evidence="1 2">
    <name type="scientific">Dioscorea alata</name>
    <name type="common">Purple yam</name>
    <dbReference type="NCBI Taxonomy" id="55571"/>
    <lineage>
        <taxon>Eukaryota</taxon>
        <taxon>Viridiplantae</taxon>
        <taxon>Streptophyta</taxon>
        <taxon>Embryophyta</taxon>
        <taxon>Tracheophyta</taxon>
        <taxon>Spermatophyta</taxon>
        <taxon>Magnoliopsida</taxon>
        <taxon>Liliopsida</taxon>
        <taxon>Dioscoreales</taxon>
        <taxon>Dioscoreaceae</taxon>
        <taxon>Dioscorea</taxon>
    </lineage>
</organism>
<protein>
    <submittedName>
        <fullName evidence="1">Uncharacterized protein</fullName>
    </submittedName>
</protein>
<comment type="caution">
    <text evidence="1">The sequence shown here is derived from an EMBL/GenBank/DDBJ whole genome shotgun (WGS) entry which is preliminary data.</text>
</comment>
<dbReference type="EMBL" id="CM037025">
    <property type="protein sequence ID" value="KAH7661618.1"/>
    <property type="molecule type" value="Genomic_DNA"/>
</dbReference>
<reference evidence="2" key="1">
    <citation type="journal article" date="2022" name="Nat. Commun.">
        <title>Chromosome evolution and the genetic basis of agronomically important traits in greater yam.</title>
        <authorList>
            <person name="Bredeson J.V."/>
            <person name="Lyons J.B."/>
            <person name="Oniyinde I.O."/>
            <person name="Okereke N.R."/>
            <person name="Kolade O."/>
            <person name="Nnabue I."/>
            <person name="Nwadili C.O."/>
            <person name="Hribova E."/>
            <person name="Parker M."/>
            <person name="Nwogha J."/>
            <person name="Shu S."/>
            <person name="Carlson J."/>
            <person name="Kariba R."/>
            <person name="Muthemba S."/>
            <person name="Knop K."/>
            <person name="Barton G.J."/>
            <person name="Sherwood A.V."/>
            <person name="Lopez-Montes A."/>
            <person name="Asiedu R."/>
            <person name="Jamnadass R."/>
            <person name="Muchugi A."/>
            <person name="Goodstein D."/>
            <person name="Egesi C.N."/>
            <person name="Featherston J."/>
            <person name="Asfaw A."/>
            <person name="Simpson G.G."/>
            <person name="Dolezel J."/>
            <person name="Hendre P.S."/>
            <person name="Van Deynze A."/>
            <person name="Kumar P.L."/>
            <person name="Obidiegwu J.E."/>
            <person name="Bhattacharjee R."/>
            <person name="Rokhsar D.S."/>
        </authorList>
    </citation>
    <scope>NUCLEOTIDE SEQUENCE [LARGE SCALE GENOMIC DNA]</scope>
    <source>
        <strain evidence="2">cv. TDa95/00328</strain>
    </source>
</reference>
<evidence type="ECO:0000313" key="2">
    <source>
        <dbReference type="Proteomes" id="UP000827976"/>
    </source>
</evidence>
<sequence>MEASISAFCRSLAVFCNHVQSSSQALSDSIHRRPIPLDSAASTFLQSLDRRISSTADDLNLLESMALGTVSFEELLGHCNEIYKINQRYISDLQDRMISFGYAPEIELDDEDDELPCLDSKFLSPISGLDRKEFSCGSVSILRSNRKRLDEDQLFEDSISLQNLGLSDAALATLASEEQDNLASHSTSLTDTMSHISGNMMSLHPLKDISNVSDLQKDDCKVAEDSSNTLIKTSKDDYDNLPAYMKSLASWQDLEDAVAKMNSYLSNKSRTIGNGALNQDDLELLGLGRKGRSFLLLLLRMNQLVVENVDGSVLYQDDLELLGLGRKGRSFLLLLLHMNQLVVENVDGSVLYRVRGPC</sequence>
<keyword evidence="2" id="KW-1185">Reference proteome</keyword>
<accession>A0ACB7UMF9</accession>
<name>A0ACB7UMF9_DIOAL</name>
<gene>
    <name evidence="1" type="ORF">IHE45_15G076300</name>
</gene>
<proteinExistence type="predicted"/>
<dbReference type="Proteomes" id="UP000827976">
    <property type="component" value="Chromosome 15"/>
</dbReference>